<dbReference type="RefSeq" id="WP_186503465.1">
    <property type="nucleotide sequence ID" value="NZ_JACOGK010000022.1"/>
</dbReference>
<organism evidence="2 3">
    <name type="scientific">Megasphaera hominis</name>
    <dbReference type="NCBI Taxonomy" id="159836"/>
    <lineage>
        <taxon>Bacteria</taxon>
        <taxon>Bacillati</taxon>
        <taxon>Bacillota</taxon>
        <taxon>Negativicutes</taxon>
        <taxon>Veillonellales</taxon>
        <taxon>Veillonellaceae</taxon>
        <taxon>Megasphaera</taxon>
    </lineage>
</organism>
<dbReference type="Pfam" id="PF04015">
    <property type="entry name" value="DUF362"/>
    <property type="match status" value="1"/>
</dbReference>
<comment type="caution">
    <text evidence="2">The sequence shown here is derived from an EMBL/GenBank/DDBJ whole genome shotgun (WGS) entry which is preliminary data.</text>
</comment>
<name>A0ABR6VIV7_9FIRM</name>
<dbReference type="InterPro" id="IPR007160">
    <property type="entry name" value="DUF362"/>
</dbReference>
<evidence type="ECO:0000259" key="1">
    <source>
        <dbReference type="Pfam" id="PF04015"/>
    </source>
</evidence>
<keyword evidence="3" id="KW-1185">Reference proteome</keyword>
<evidence type="ECO:0000313" key="2">
    <source>
        <dbReference type="EMBL" id="MBC3537227.1"/>
    </source>
</evidence>
<gene>
    <name evidence="2" type="ORF">H8J70_08175</name>
</gene>
<proteinExistence type="predicted"/>
<dbReference type="Proteomes" id="UP000606870">
    <property type="component" value="Unassembled WGS sequence"/>
</dbReference>
<sequence>MSTVSIIKTKNHSEEAIAEAVRKALDAIGGISDIIKPGFKVLINPNLVAPGSDRLSGAVTRYEVCKAIYDICKEAGAEPYIAESSAAGVDTEKVIEFAEYTKLRDQGYTVLDLKKQPRAVIECAQGEVVQRLDTWQPVVDADAIISVPVMKTHDQTEVTLGIKNLKGLIQDTEKKEFHKKGVFGGVVDLNQGIKRVLTVVDGIVGQQGLGPIFGEPVPMDLIIASKDCVACDAVTGAVMGYEPEEVKITKLAYERGLGEMNLDKIEVKGEPIAAVRKRFKRASEVEIEGVPPFTKIEDARACTGCKTTMISAIMDMKNQHIEHLLEGKTIVLGPVTKDQIPEGIKKEDLILMGVCTKPLWDMGTPCKGCPPNNVWFVQAVAGDRMEVGRRYATEKNEKE</sequence>
<reference evidence="2 3" key="1">
    <citation type="submission" date="2020-08" db="EMBL/GenBank/DDBJ databases">
        <authorList>
            <person name="Liu C."/>
            <person name="Sun Q."/>
        </authorList>
    </citation>
    <scope>NUCLEOTIDE SEQUENCE [LARGE SCALE GENOMIC DNA]</scope>
    <source>
        <strain evidence="2 3">NSJ-59</strain>
    </source>
</reference>
<protein>
    <submittedName>
        <fullName evidence="2">DUF362 domain-containing protein</fullName>
    </submittedName>
</protein>
<feature type="domain" description="DUF362" evidence="1">
    <location>
        <begin position="41"/>
        <end position="235"/>
    </location>
</feature>
<evidence type="ECO:0000313" key="3">
    <source>
        <dbReference type="Proteomes" id="UP000606870"/>
    </source>
</evidence>
<dbReference type="EMBL" id="JACOGK010000022">
    <property type="protein sequence ID" value="MBC3537227.1"/>
    <property type="molecule type" value="Genomic_DNA"/>
</dbReference>
<accession>A0ABR6VIV7</accession>